<comment type="subcellular location">
    <subcellularLocation>
        <location evidence="3">Endoplasmic reticulum membrane</location>
        <topology evidence="3">Peripheral membrane protein</topology>
    </subcellularLocation>
    <subcellularLocation>
        <location evidence="2">Microsome membrane</location>
        <topology evidence="2">Peripheral membrane protein</topology>
    </subcellularLocation>
</comment>
<evidence type="ECO:0000256" key="9">
    <source>
        <dbReference type="ARBA" id="ARBA00023002"/>
    </source>
</evidence>
<keyword evidence="5 14" id="KW-0349">Heme</keyword>
<dbReference type="InterPro" id="IPR001128">
    <property type="entry name" value="Cyt_P450"/>
</dbReference>
<dbReference type="PANTHER" id="PTHR24302">
    <property type="entry name" value="CYTOCHROME P450 FAMILY 3"/>
    <property type="match status" value="1"/>
</dbReference>
<dbReference type="PRINTS" id="PR00385">
    <property type="entry name" value="P450"/>
</dbReference>
<reference evidence="18" key="1">
    <citation type="submission" date="2022-11" db="UniProtKB">
        <authorList>
            <consortium name="WormBaseParasite"/>
        </authorList>
    </citation>
    <scope>IDENTIFICATION</scope>
</reference>
<evidence type="ECO:0000256" key="2">
    <source>
        <dbReference type="ARBA" id="ARBA00004174"/>
    </source>
</evidence>
<keyword evidence="7" id="KW-0256">Endoplasmic reticulum</keyword>
<dbReference type="GO" id="GO:0005789">
    <property type="term" value="C:endoplasmic reticulum membrane"/>
    <property type="evidence" value="ECO:0007669"/>
    <property type="project" value="UniProtKB-SubCell"/>
</dbReference>
<dbReference type="InterPro" id="IPR002401">
    <property type="entry name" value="Cyt_P450_E_grp-I"/>
</dbReference>
<dbReference type="GO" id="GO:0008395">
    <property type="term" value="F:steroid hydroxylase activity"/>
    <property type="evidence" value="ECO:0007669"/>
    <property type="project" value="TreeGrafter"/>
</dbReference>
<dbReference type="GO" id="GO:0016705">
    <property type="term" value="F:oxidoreductase activity, acting on paired donors, with incorporation or reduction of molecular oxygen"/>
    <property type="evidence" value="ECO:0007669"/>
    <property type="project" value="InterPro"/>
</dbReference>
<dbReference type="PROSITE" id="PS00086">
    <property type="entry name" value="CYTOCHROME_P450"/>
    <property type="match status" value="1"/>
</dbReference>
<feature type="transmembrane region" description="Helical" evidence="16">
    <location>
        <begin position="20"/>
        <end position="46"/>
    </location>
</feature>
<comment type="cofactor">
    <cofactor evidence="1 14">
        <name>heme</name>
        <dbReference type="ChEBI" id="CHEBI:30413"/>
    </cofactor>
</comment>
<dbReference type="WBParaSite" id="PSAMB.scaffold1396size32080.g12951.t1">
    <property type="protein sequence ID" value="PSAMB.scaffold1396size32080.g12951.t1"/>
    <property type="gene ID" value="PSAMB.scaffold1396size32080.g12951"/>
</dbReference>
<protein>
    <submittedName>
        <fullName evidence="18">Uncharacterized protein</fullName>
    </submittedName>
</protein>
<name>A0A914V0D9_9BILA</name>
<evidence type="ECO:0000256" key="13">
    <source>
        <dbReference type="ARBA" id="ARBA00043906"/>
    </source>
</evidence>
<dbReference type="InterPro" id="IPR017972">
    <property type="entry name" value="Cyt_P450_CS"/>
</dbReference>
<dbReference type="GO" id="GO:0005506">
    <property type="term" value="F:iron ion binding"/>
    <property type="evidence" value="ECO:0007669"/>
    <property type="project" value="InterPro"/>
</dbReference>
<evidence type="ECO:0000256" key="16">
    <source>
        <dbReference type="SAM" id="Phobius"/>
    </source>
</evidence>
<comment type="similarity">
    <text evidence="4 15">Belongs to the cytochrome P450 family.</text>
</comment>
<dbReference type="Proteomes" id="UP000887566">
    <property type="component" value="Unplaced"/>
</dbReference>
<dbReference type="AlphaFoldDB" id="A0A914V0D9"/>
<evidence type="ECO:0000256" key="7">
    <source>
        <dbReference type="ARBA" id="ARBA00022824"/>
    </source>
</evidence>
<evidence type="ECO:0000313" key="17">
    <source>
        <dbReference type="Proteomes" id="UP000887566"/>
    </source>
</evidence>
<dbReference type="Pfam" id="PF00067">
    <property type="entry name" value="p450"/>
    <property type="match status" value="1"/>
</dbReference>
<dbReference type="GO" id="GO:0020037">
    <property type="term" value="F:heme binding"/>
    <property type="evidence" value="ECO:0007669"/>
    <property type="project" value="InterPro"/>
</dbReference>
<keyword evidence="9 15" id="KW-0560">Oxidoreductase</keyword>
<keyword evidence="16" id="KW-0812">Transmembrane</keyword>
<accession>A0A914V0D9</accession>
<evidence type="ECO:0000256" key="10">
    <source>
        <dbReference type="ARBA" id="ARBA00023004"/>
    </source>
</evidence>
<keyword evidence="16" id="KW-1133">Transmembrane helix</keyword>
<keyword evidence="12 16" id="KW-0472">Membrane</keyword>
<evidence type="ECO:0000256" key="3">
    <source>
        <dbReference type="ARBA" id="ARBA00004406"/>
    </source>
</evidence>
<evidence type="ECO:0000256" key="6">
    <source>
        <dbReference type="ARBA" id="ARBA00022723"/>
    </source>
</evidence>
<comment type="function">
    <text evidence="13">Cytochromes P450 are a group of heme-thiolate monooxygenases. They oxidize a variety of structurally unrelated compounds, including steroids, fatty acids, and xenobiotics.</text>
</comment>
<organism evidence="17 18">
    <name type="scientific">Plectus sambesii</name>
    <dbReference type="NCBI Taxonomy" id="2011161"/>
    <lineage>
        <taxon>Eukaryota</taxon>
        <taxon>Metazoa</taxon>
        <taxon>Ecdysozoa</taxon>
        <taxon>Nematoda</taxon>
        <taxon>Chromadorea</taxon>
        <taxon>Plectida</taxon>
        <taxon>Plectina</taxon>
        <taxon>Plectoidea</taxon>
        <taxon>Plectidae</taxon>
        <taxon>Plectus</taxon>
    </lineage>
</organism>
<evidence type="ECO:0000256" key="1">
    <source>
        <dbReference type="ARBA" id="ARBA00001971"/>
    </source>
</evidence>
<dbReference type="SUPFAM" id="SSF48264">
    <property type="entry name" value="Cytochrome P450"/>
    <property type="match status" value="1"/>
</dbReference>
<keyword evidence="11 15" id="KW-0503">Monooxygenase</keyword>
<dbReference type="InterPro" id="IPR036396">
    <property type="entry name" value="Cyt_P450_sf"/>
</dbReference>
<proteinExistence type="inferred from homology"/>
<evidence type="ECO:0000256" key="8">
    <source>
        <dbReference type="ARBA" id="ARBA00022848"/>
    </source>
</evidence>
<evidence type="ECO:0000256" key="5">
    <source>
        <dbReference type="ARBA" id="ARBA00022617"/>
    </source>
</evidence>
<dbReference type="PANTHER" id="PTHR24302:SF15">
    <property type="entry name" value="FATTY-ACID PEROXYGENASE"/>
    <property type="match status" value="1"/>
</dbReference>
<evidence type="ECO:0000313" key="18">
    <source>
        <dbReference type="WBParaSite" id="PSAMB.scaffold1396size32080.g12951.t1"/>
    </source>
</evidence>
<dbReference type="PRINTS" id="PR00463">
    <property type="entry name" value="EP450I"/>
</dbReference>
<evidence type="ECO:0000256" key="11">
    <source>
        <dbReference type="ARBA" id="ARBA00023033"/>
    </source>
</evidence>
<evidence type="ECO:0000256" key="12">
    <source>
        <dbReference type="ARBA" id="ARBA00023136"/>
    </source>
</evidence>
<dbReference type="InterPro" id="IPR050705">
    <property type="entry name" value="Cytochrome_P450_3A"/>
</dbReference>
<dbReference type="FunFam" id="1.10.630.10:FF:000042">
    <property type="entry name" value="Cytochrome P450"/>
    <property type="match status" value="1"/>
</dbReference>
<sequence>MDLSQLGFGEKLVLLSVYCYILFKFLNIYIAIVIVIGTFTVIYMHLKNQSEYWKRHGIDGPGGNILFGNNLELRKGFGVIDTEWTKKYGKVFGTIIFGQPDLVVSDLEIMRRVLAKDFSNFTNHRRMLGLKMPKESDRIGTKVLLVLENEHWKNVRNTITPAFTTAKMKSMVPVFNDTLKIFGEVMSKYATSGAPMDLKEVCGGFAMDVIAKSAFGMDIDAQRDSSTPFIKHAKEIFNITSNPKIFFFLLFPNTVRELEKIFKFQYLFAEGEKFFKGVLRAMTAERQQNPKKVNPDFLQLLINAADEQVEKSDVDKDIIHEEISSGKRVKLTELEMMSQSYLFLLAGYDTTATTLHFALYLLAVHPEIQDKAADEIDTVVGEANDISYDHVSKLTYLDQIISETLRMFPAPRIDRYCSKDTTVNGVTIPKGCVVSIPVYVIHYDPEIYPDPQKFDPERFSPEEKARRDPLTYLPFGYGPRNCIGMRFAQLEIRMALAYLLKNFKFTPCEQTEVLPNSSSTKVNDNVVHSKRFTVEPAYKRVKRKLKIFLMSMFYYMDKKS</sequence>
<keyword evidence="17" id="KW-1185">Reference proteome</keyword>
<feature type="binding site" description="axial binding residue" evidence="14">
    <location>
        <position position="482"/>
    </location>
    <ligand>
        <name>heme</name>
        <dbReference type="ChEBI" id="CHEBI:30413"/>
    </ligand>
    <ligandPart>
        <name>Fe</name>
        <dbReference type="ChEBI" id="CHEBI:18248"/>
    </ligandPart>
</feature>
<keyword evidence="8" id="KW-0492">Microsome</keyword>
<evidence type="ECO:0000256" key="4">
    <source>
        <dbReference type="ARBA" id="ARBA00010617"/>
    </source>
</evidence>
<evidence type="ECO:0000256" key="14">
    <source>
        <dbReference type="PIRSR" id="PIRSR602401-1"/>
    </source>
</evidence>
<dbReference type="Gene3D" id="1.10.630.10">
    <property type="entry name" value="Cytochrome P450"/>
    <property type="match status" value="1"/>
</dbReference>
<keyword evidence="6 14" id="KW-0479">Metal-binding</keyword>
<evidence type="ECO:0000256" key="15">
    <source>
        <dbReference type="RuleBase" id="RU000461"/>
    </source>
</evidence>
<dbReference type="CDD" id="cd11055">
    <property type="entry name" value="CYP3A-like"/>
    <property type="match status" value="1"/>
</dbReference>
<keyword evidence="10 14" id="KW-0408">Iron</keyword>